<evidence type="ECO:0008006" key="4">
    <source>
        <dbReference type="Google" id="ProtNLM"/>
    </source>
</evidence>
<evidence type="ECO:0000256" key="1">
    <source>
        <dbReference type="SAM" id="SignalP"/>
    </source>
</evidence>
<feature type="chain" id="PRO_5002444915" description="Secreted protein" evidence="1">
    <location>
        <begin position="30"/>
        <end position="71"/>
    </location>
</feature>
<proteinExistence type="predicted"/>
<comment type="caution">
    <text evidence="2">The sequence shown here is derived from an EMBL/GenBank/DDBJ whole genome shotgun (WGS) entry which is preliminary data.</text>
</comment>
<gene>
    <name evidence="2" type="ORF">RS83_03552</name>
</gene>
<evidence type="ECO:0000313" key="2">
    <source>
        <dbReference type="EMBL" id="KJL28479.1"/>
    </source>
</evidence>
<name>A0A0F0L708_9MICO</name>
<dbReference type="Proteomes" id="UP000033640">
    <property type="component" value="Unassembled WGS sequence"/>
</dbReference>
<dbReference type="OrthoDB" id="5197885at2"/>
<evidence type="ECO:0000313" key="3">
    <source>
        <dbReference type="Proteomes" id="UP000033640"/>
    </source>
</evidence>
<sequence>MKMNRAAKLSATIVIAAGITLLGVTPASASVFGPYSSPQQCNADRTDFVRGGGKAAPCIPGTGGWYFQSYQ</sequence>
<keyword evidence="1" id="KW-0732">Signal</keyword>
<reference evidence="2 3" key="1">
    <citation type="submission" date="2015-02" db="EMBL/GenBank/DDBJ databases">
        <title>Draft genome sequences of ten Microbacterium spp. with emphasis on heavy metal contaminated environments.</title>
        <authorList>
            <person name="Corretto E."/>
        </authorList>
    </citation>
    <scope>NUCLEOTIDE SEQUENCE [LARGE SCALE GENOMIC DNA]</scope>
    <source>
        <strain evidence="2 3">BEL4b</strain>
    </source>
</reference>
<dbReference type="AlphaFoldDB" id="A0A0F0L708"/>
<protein>
    <recommendedName>
        <fullName evidence="4">Secreted protein</fullName>
    </recommendedName>
</protein>
<dbReference type="RefSeq" id="WP_045280722.1">
    <property type="nucleotide sequence ID" value="NZ_JYIW01000026.1"/>
</dbReference>
<feature type="signal peptide" evidence="1">
    <location>
        <begin position="1"/>
        <end position="29"/>
    </location>
</feature>
<accession>A0A0F0L708</accession>
<dbReference type="EMBL" id="JYIW01000026">
    <property type="protein sequence ID" value="KJL28479.1"/>
    <property type="molecule type" value="Genomic_DNA"/>
</dbReference>
<dbReference type="PATRIC" id="fig|82380.11.peg.3579"/>
<organism evidence="2 3">
    <name type="scientific">Microbacterium oxydans</name>
    <dbReference type="NCBI Taxonomy" id="82380"/>
    <lineage>
        <taxon>Bacteria</taxon>
        <taxon>Bacillati</taxon>
        <taxon>Actinomycetota</taxon>
        <taxon>Actinomycetes</taxon>
        <taxon>Micrococcales</taxon>
        <taxon>Microbacteriaceae</taxon>
        <taxon>Microbacterium</taxon>
    </lineage>
</organism>